<name>A0A8T1WTE2_9STRA</name>
<keyword evidence="3" id="KW-0964">Secreted</keyword>
<comment type="similarity">
    <text evidence="2">Belongs to the Necrosis inducing protein (NPP1) family.</text>
</comment>
<organism evidence="5 6">
    <name type="scientific">Phytophthora boehmeriae</name>
    <dbReference type="NCBI Taxonomy" id="109152"/>
    <lineage>
        <taxon>Eukaryota</taxon>
        <taxon>Sar</taxon>
        <taxon>Stramenopiles</taxon>
        <taxon>Oomycota</taxon>
        <taxon>Peronosporomycetes</taxon>
        <taxon>Peronosporales</taxon>
        <taxon>Peronosporaceae</taxon>
        <taxon>Phytophthora</taxon>
    </lineage>
</organism>
<accession>A0A8T1WTE2</accession>
<dbReference type="EMBL" id="JAGDFL010000181">
    <property type="protein sequence ID" value="KAG7395914.1"/>
    <property type="molecule type" value="Genomic_DNA"/>
</dbReference>
<evidence type="ECO:0000313" key="6">
    <source>
        <dbReference type="Proteomes" id="UP000693981"/>
    </source>
</evidence>
<keyword evidence="4" id="KW-0843">Virulence</keyword>
<protein>
    <submittedName>
        <fullName evidence="5">Uncharacterized protein</fullName>
    </submittedName>
</protein>
<evidence type="ECO:0000256" key="3">
    <source>
        <dbReference type="ARBA" id="ARBA00022525"/>
    </source>
</evidence>
<dbReference type="GO" id="GO:0005576">
    <property type="term" value="C:extracellular region"/>
    <property type="evidence" value="ECO:0007669"/>
    <property type="project" value="UniProtKB-SubCell"/>
</dbReference>
<dbReference type="Pfam" id="PF05630">
    <property type="entry name" value="NPP1"/>
    <property type="match status" value="1"/>
</dbReference>
<comment type="caution">
    <text evidence="5">The sequence shown here is derived from an EMBL/GenBank/DDBJ whole genome shotgun (WGS) entry which is preliminary data.</text>
</comment>
<evidence type="ECO:0000256" key="2">
    <source>
        <dbReference type="ARBA" id="ARBA00009520"/>
    </source>
</evidence>
<evidence type="ECO:0000256" key="4">
    <source>
        <dbReference type="ARBA" id="ARBA00023026"/>
    </source>
</evidence>
<evidence type="ECO:0000256" key="1">
    <source>
        <dbReference type="ARBA" id="ARBA00004613"/>
    </source>
</evidence>
<reference evidence="5" key="1">
    <citation type="submission" date="2021-02" db="EMBL/GenBank/DDBJ databases">
        <authorList>
            <person name="Palmer J.M."/>
        </authorList>
    </citation>
    <scope>NUCLEOTIDE SEQUENCE</scope>
    <source>
        <strain evidence="5">SCRP23</strain>
    </source>
</reference>
<dbReference type="OrthoDB" id="89086at2759"/>
<dbReference type="PANTHER" id="PTHR33657:SF8">
    <property type="entry name" value="DOMAIN PROTEIN, PUTATIVE (AFU_ORTHOLOGUE AFUA_5G00600)-RELATED"/>
    <property type="match status" value="1"/>
</dbReference>
<dbReference type="InterPro" id="IPR008701">
    <property type="entry name" value="NPP1"/>
</dbReference>
<sequence>MKILAVFYSVGIAINAIEAAIINHDQVQAFPQPEPVTESEKAAINFKPSIWIRTGCHPYPVVNAAGDVGAGLKGSGKMSGKCKGSGLGSQVYGRAAWHNDLWAIMYSWYFPKDMPYDLFRKGRRHDWVHVVVWIDNPASANPRLIGVSTRTYYEKYLKYTPPAPVSLNGTHARVFYFQSTSTDDFHSVDISDQPGEFQGLIMWEQLTDAARTALTDTAFGEYAPVSFIDANFKANLELAWPY</sequence>
<evidence type="ECO:0000313" key="5">
    <source>
        <dbReference type="EMBL" id="KAG7395914.1"/>
    </source>
</evidence>
<proteinExistence type="inferred from homology"/>
<dbReference type="Proteomes" id="UP000693981">
    <property type="component" value="Unassembled WGS sequence"/>
</dbReference>
<dbReference type="PIRSF" id="PIRSF029958">
    <property type="entry name" value="Necrosis-inducing_protein"/>
    <property type="match status" value="1"/>
</dbReference>
<gene>
    <name evidence="5" type="ORF">PHYBOEH_003039</name>
</gene>
<dbReference type="PANTHER" id="PTHR33657">
    <property type="entry name" value="DOMAIN PROTEIN, PUTATIVE (AFU_ORTHOLOGUE AFUA_5G00600)-RELATED"/>
    <property type="match status" value="1"/>
</dbReference>
<comment type="subcellular location">
    <subcellularLocation>
        <location evidence="1">Secreted</location>
    </subcellularLocation>
</comment>
<keyword evidence="6" id="KW-1185">Reference proteome</keyword>
<dbReference type="AlphaFoldDB" id="A0A8T1WTE2"/>